<protein>
    <submittedName>
        <fullName evidence="4">Transporter substrate-binding domain-containing protein</fullName>
    </submittedName>
</protein>
<dbReference type="InterPro" id="IPR001638">
    <property type="entry name" value="Solute-binding_3/MltF_N"/>
</dbReference>
<dbReference type="Gene3D" id="3.40.190.10">
    <property type="entry name" value="Periplasmic binding protein-like II"/>
    <property type="match status" value="2"/>
</dbReference>
<dbReference type="Proteomes" id="UP001528672">
    <property type="component" value="Unassembled WGS sequence"/>
</dbReference>
<gene>
    <name evidence="4" type="ORF">PSQ39_04740</name>
</gene>
<keyword evidence="1" id="KW-0732">Signal</keyword>
<feature type="transmembrane region" description="Helical" evidence="2">
    <location>
        <begin position="22"/>
        <end position="43"/>
    </location>
</feature>
<name>A0ABT5MFS2_9BURK</name>
<dbReference type="PANTHER" id="PTHR35936:SF17">
    <property type="entry name" value="ARGININE-BINDING EXTRACELLULAR PROTEIN ARTP"/>
    <property type="match status" value="1"/>
</dbReference>
<evidence type="ECO:0000256" key="2">
    <source>
        <dbReference type="SAM" id="Phobius"/>
    </source>
</evidence>
<accession>A0ABT5MFS2</accession>
<evidence type="ECO:0000259" key="3">
    <source>
        <dbReference type="SMART" id="SM00062"/>
    </source>
</evidence>
<keyword evidence="2" id="KW-1133">Transmembrane helix</keyword>
<organism evidence="4 5">
    <name type="scientific">Curvibacter microcysteis</name>
    <dbReference type="NCBI Taxonomy" id="3026419"/>
    <lineage>
        <taxon>Bacteria</taxon>
        <taxon>Pseudomonadati</taxon>
        <taxon>Pseudomonadota</taxon>
        <taxon>Betaproteobacteria</taxon>
        <taxon>Burkholderiales</taxon>
        <taxon>Comamonadaceae</taxon>
        <taxon>Curvibacter</taxon>
    </lineage>
</organism>
<keyword evidence="2" id="KW-0812">Transmembrane</keyword>
<comment type="caution">
    <text evidence="4">The sequence shown here is derived from an EMBL/GenBank/DDBJ whole genome shotgun (WGS) entry which is preliminary data.</text>
</comment>
<evidence type="ECO:0000256" key="1">
    <source>
        <dbReference type="ARBA" id="ARBA00022729"/>
    </source>
</evidence>
<sequence>MSRGPGLEASRPLAATAGPGRLWGWAFLLVVAALAMLGAWRLWHDGSVQRVEAAGVLRVGYALEAPYADLGPRGEVTGESPESARLIAAAAGLPPIEWVHTEVDKLISGLRARRFDVVASGLFITPERSRQVLFSDPSLCVRPGWLVRRDNPLRLGGRYEDMLDQHGFRIAVVQGSVEASRLASRGELLALPDAKSGQLAVLQGLAPALALSWPTVRLLAAEPSGRLLALPAHGDGPAPLAAALSSPGPCAPDADRVAFAFHPEDRALQARWNQAQAAWLGQAAHVQLLNRFGLGAEDLPHPSSAIRSD</sequence>
<keyword evidence="5" id="KW-1185">Reference proteome</keyword>
<proteinExistence type="predicted"/>
<dbReference type="SMART" id="SM00062">
    <property type="entry name" value="PBPb"/>
    <property type="match status" value="1"/>
</dbReference>
<keyword evidence="2" id="KW-0472">Membrane</keyword>
<evidence type="ECO:0000313" key="5">
    <source>
        <dbReference type="Proteomes" id="UP001528672"/>
    </source>
</evidence>
<dbReference type="SUPFAM" id="SSF53850">
    <property type="entry name" value="Periplasmic binding protein-like II"/>
    <property type="match status" value="1"/>
</dbReference>
<reference evidence="4 5" key="1">
    <citation type="submission" date="2023-02" db="EMBL/GenBank/DDBJ databases">
        <title>Bacterial whole genome sequence for Curvibacter sp. HBC28.</title>
        <authorList>
            <person name="Le V."/>
            <person name="Ko S.-R."/>
            <person name="Ahn C.-Y."/>
            <person name="Oh H.-M."/>
        </authorList>
    </citation>
    <scope>NUCLEOTIDE SEQUENCE [LARGE SCALE GENOMIC DNA]</scope>
    <source>
        <strain evidence="4 5">HBC28</strain>
    </source>
</reference>
<dbReference type="EMBL" id="JAQSIO010000001">
    <property type="protein sequence ID" value="MDD0813931.1"/>
    <property type="molecule type" value="Genomic_DNA"/>
</dbReference>
<dbReference type="Pfam" id="PF00497">
    <property type="entry name" value="SBP_bac_3"/>
    <property type="match status" value="1"/>
</dbReference>
<evidence type="ECO:0000313" key="4">
    <source>
        <dbReference type="EMBL" id="MDD0813931.1"/>
    </source>
</evidence>
<dbReference type="RefSeq" id="WP_273925520.1">
    <property type="nucleotide sequence ID" value="NZ_JAQSIO010000001.1"/>
</dbReference>
<feature type="domain" description="Solute-binding protein family 3/N-terminal" evidence="3">
    <location>
        <begin position="56"/>
        <end position="283"/>
    </location>
</feature>
<dbReference type="PANTHER" id="PTHR35936">
    <property type="entry name" value="MEMBRANE-BOUND LYTIC MUREIN TRANSGLYCOSYLASE F"/>
    <property type="match status" value="1"/>
</dbReference>